<organism evidence="2 3">
    <name type="scientific">Aquarana catesbeiana</name>
    <name type="common">American bullfrog</name>
    <name type="synonym">Rana catesbeiana</name>
    <dbReference type="NCBI Taxonomy" id="8400"/>
    <lineage>
        <taxon>Eukaryota</taxon>
        <taxon>Metazoa</taxon>
        <taxon>Chordata</taxon>
        <taxon>Craniata</taxon>
        <taxon>Vertebrata</taxon>
        <taxon>Euteleostomi</taxon>
        <taxon>Amphibia</taxon>
        <taxon>Batrachia</taxon>
        <taxon>Anura</taxon>
        <taxon>Neobatrachia</taxon>
        <taxon>Ranoidea</taxon>
        <taxon>Ranidae</taxon>
        <taxon>Aquarana</taxon>
    </lineage>
</organism>
<keyword evidence="3" id="KW-1185">Reference proteome</keyword>
<name>A0A2G9R9F6_AQUCT</name>
<accession>A0A2G9R9F6</accession>
<feature type="compositionally biased region" description="Polar residues" evidence="1">
    <location>
        <begin position="1"/>
        <end position="14"/>
    </location>
</feature>
<feature type="non-terminal residue" evidence="2">
    <location>
        <position position="1"/>
    </location>
</feature>
<evidence type="ECO:0000313" key="3">
    <source>
        <dbReference type="Proteomes" id="UP000228934"/>
    </source>
</evidence>
<reference evidence="3" key="1">
    <citation type="journal article" date="2017" name="Nat. Commun.">
        <title>The North American bullfrog draft genome provides insight into hormonal regulation of long noncoding RNA.</title>
        <authorList>
            <person name="Hammond S.A."/>
            <person name="Warren R.L."/>
            <person name="Vandervalk B.P."/>
            <person name="Kucuk E."/>
            <person name="Khan H."/>
            <person name="Gibb E.A."/>
            <person name="Pandoh P."/>
            <person name="Kirk H."/>
            <person name="Zhao Y."/>
            <person name="Jones M."/>
            <person name="Mungall A.J."/>
            <person name="Coope R."/>
            <person name="Pleasance S."/>
            <person name="Moore R.A."/>
            <person name="Holt R.A."/>
            <person name="Round J.M."/>
            <person name="Ohora S."/>
            <person name="Walle B.V."/>
            <person name="Veldhoen N."/>
            <person name="Helbing C.C."/>
            <person name="Birol I."/>
        </authorList>
    </citation>
    <scope>NUCLEOTIDE SEQUENCE [LARGE SCALE GENOMIC DNA]</scope>
</reference>
<dbReference type="AlphaFoldDB" id="A0A2G9R9F6"/>
<dbReference type="EMBL" id="KV955821">
    <property type="protein sequence ID" value="PIO24506.1"/>
    <property type="molecule type" value="Genomic_DNA"/>
</dbReference>
<evidence type="ECO:0000256" key="1">
    <source>
        <dbReference type="SAM" id="MobiDB-lite"/>
    </source>
</evidence>
<protein>
    <submittedName>
        <fullName evidence="2">Uncharacterized protein</fullName>
    </submittedName>
</protein>
<feature type="region of interest" description="Disordered" evidence="1">
    <location>
        <begin position="86"/>
        <end position="112"/>
    </location>
</feature>
<gene>
    <name evidence="2" type="ORF">AB205_0045330</name>
</gene>
<proteinExistence type="predicted"/>
<sequence length="112" mass="11938">PPAFSTSPGNQNPGTHVHPDDAEQQAALLLACSGDNLPPSLPPVNMYDLLEALKGLYVFIPSPSEFDISASAGTLLFATEVPSELTSPGLMDDFETKPTEDSEVQNNYIGYN</sequence>
<evidence type="ECO:0000313" key="2">
    <source>
        <dbReference type="EMBL" id="PIO24506.1"/>
    </source>
</evidence>
<dbReference type="OrthoDB" id="10264870at2759"/>
<dbReference type="Proteomes" id="UP000228934">
    <property type="component" value="Unassembled WGS sequence"/>
</dbReference>
<feature type="non-terminal residue" evidence="2">
    <location>
        <position position="112"/>
    </location>
</feature>
<feature type="region of interest" description="Disordered" evidence="1">
    <location>
        <begin position="1"/>
        <end position="20"/>
    </location>
</feature>